<evidence type="ECO:0000256" key="1">
    <source>
        <dbReference type="SAM" id="SignalP"/>
    </source>
</evidence>
<dbReference type="EMBL" id="HBFR01015156">
    <property type="protein sequence ID" value="CAD8883865.1"/>
    <property type="molecule type" value="Transcribed_RNA"/>
</dbReference>
<gene>
    <name evidence="2" type="ORF">CHYS00102_LOCUS11061</name>
</gene>
<accession>A0A7S1BFW7</accession>
<dbReference type="AlphaFoldDB" id="A0A7S1BFW7"/>
<feature type="chain" id="PRO_5030658913" description="PS II complex 12 kDa extrinsic protein" evidence="1">
    <location>
        <begin position="23"/>
        <end position="123"/>
    </location>
</feature>
<evidence type="ECO:0008006" key="3">
    <source>
        <dbReference type="Google" id="ProtNLM"/>
    </source>
</evidence>
<protein>
    <recommendedName>
        <fullName evidence="3">PS II complex 12 kDa extrinsic protein</fullName>
    </recommendedName>
</protein>
<reference evidence="2" key="1">
    <citation type="submission" date="2021-01" db="EMBL/GenBank/DDBJ databases">
        <authorList>
            <person name="Corre E."/>
            <person name="Pelletier E."/>
            <person name="Niang G."/>
            <person name="Scheremetjew M."/>
            <person name="Finn R."/>
            <person name="Kale V."/>
            <person name="Holt S."/>
            <person name="Cochrane G."/>
            <person name="Meng A."/>
            <person name="Brown T."/>
            <person name="Cohen L."/>
        </authorList>
    </citation>
    <scope>NUCLEOTIDE SEQUENCE</scope>
    <source>
        <strain evidence="2">308</strain>
    </source>
</reference>
<name>A0A7S1BFW7_9STRA</name>
<keyword evidence="1" id="KW-0732">Signal</keyword>
<feature type="signal peptide" evidence="1">
    <location>
        <begin position="1"/>
        <end position="22"/>
    </location>
</feature>
<sequence length="123" mass="13989">MSCSNLLLLTVALICTTFSCKAFLIPHPRQQHLAETKTSLSAGIGDAFGSIFKRIDDEMDDFFFKRMGKGEIFYGARKVNPTETGEYEGFGLSDYQKIEERKAQKAYWEEAREAIESSKNKKM</sequence>
<evidence type="ECO:0000313" key="2">
    <source>
        <dbReference type="EMBL" id="CAD8883865.1"/>
    </source>
</evidence>
<proteinExistence type="predicted"/>
<organism evidence="2">
    <name type="scientific">Corethron hystrix</name>
    <dbReference type="NCBI Taxonomy" id="216773"/>
    <lineage>
        <taxon>Eukaryota</taxon>
        <taxon>Sar</taxon>
        <taxon>Stramenopiles</taxon>
        <taxon>Ochrophyta</taxon>
        <taxon>Bacillariophyta</taxon>
        <taxon>Coscinodiscophyceae</taxon>
        <taxon>Corethrophycidae</taxon>
        <taxon>Corethrales</taxon>
        <taxon>Corethraceae</taxon>
        <taxon>Corethron</taxon>
    </lineage>
</organism>